<organism evidence="1">
    <name type="scientific">marine metagenome</name>
    <dbReference type="NCBI Taxonomy" id="408172"/>
    <lineage>
        <taxon>unclassified sequences</taxon>
        <taxon>metagenomes</taxon>
        <taxon>ecological metagenomes</taxon>
    </lineage>
</organism>
<gene>
    <name evidence="1" type="ORF">METZ01_LOCUS226075</name>
</gene>
<name>A0A382GG88_9ZZZZ</name>
<accession>A0A382GG88</accession>
<proteinExistence type="predicted"/>
<dbReference type="AlphaFoldDB" id="A0A382GG88"/>
<protein>
    <submittedName>
        <fullName evidence="1">Uncharacterized protein</fullName>
    </submittedName>
</protein>
<evidence type="ECO:0000313" key="1">
    <source>
        <dbReference type="EMBL" id="SVB73221.1"/>
    </source>
</evidence>
<reference evidence="1" key="1">
    <citation type="submission" date="2018-05" db="EMBL/GenBank/DDBJ databases">
        <authorList>
            <person name="Lanie J.A."/>
            <person name="Ng W.-L."/>
            <person name="Kazmierczak K.M."/>
            <person name="Andrzejewski T.M."/>
            <person name="Davidsen T.M."/>
            <person name="Wayne K.J."/>
            <person name="Tettelin H."/>
            <person name="Glass J.I."/>
            <person name="Rusch D."/>
            <person name="Podicherti R."/>
            <person name="Tsui H.-C.T."/>
            <person name="Winkler M.E."/>
        </authorList>
    </citation>
    <scope>NUCLEOTIDE SEQUENCE</scope>
</reference>
<dbReference type="EMBL" id="UINC01054925">
    <property type="protein sequence ID" value="SVB73221.1"/>
    <property type="molecule type" value="Genomic_DNA"/>
</dbReference>
<sequence length="60" mass="6281">MGDDIVLVCIQIIEFGFAAAVRPCYAPASQLGSGLGTAVESPPVSDVDEFLAEVLISLER</sequence>